<feature type="domain" description="HTH arsR-type" evidence="4">
    <location>
        <begin position="1"/>
        <end position="95"/>
    </location>
</feature>
<gene>
    <name evidence="5" type="ORF">KQI86_09590</name>
</gene>
<dbReference type="NCBIfam" id="NF033788">
    <property type="entry name" value="HTH_metalloreg"/>
    <property type="match status" value="1"/>
</dbReference>
<dbReference type="EMBL" id="JAHLQF010000002">
    <property type="protein sequence ID" value="MBU5484583.1"/>
    <property type="molecule type" value="Genomic_DNA"/>
</dbReference>
<protein>
    <submittedName>
        <fullName evidence="5">Metalloregulator ArsR/SmtB family transcription factor</fullName>
    </submittedName>
</protein>
<name>A0ABS6EH87_9CLOT</name>
<reference evidence="5 6" key="1">
    <citation type="submission" date="2021-06" db="EMBL/GenBank/DDBJ databases">
        <authorList>
            <person name="Sun Q."/>
            <person name="Li D."/>
        </authorList>
    </citation>
    <scope>NUCLEOTIDE SEQUENCE [LARGE SCALE GENOMIC DNA]</scope>
    <source>
        <strain evidence="5 6">MSJ-11</strain>
    </source>
</reference>
<dbReference type="InterPro" id="IPR011991">
    <property type="entry name" value="ArsR-like_HTH"/>
</dbReference>
<dbReference type="RefSeq" id="WP_216439053.1">
    <property type="nucleotide sequence ID" value="NZ_JAHLQF010000002.1"/>
</dbReference>
<evidence type="ECO:0000256" key="1">
    <source>
        <dbReference type="ARBA" id="ARBA00023015"/>
    </source>
</evidence>
<dbReference type="PANTHER" id="PTHR33154:SF18">
    <property type="entry name" value="ARSENICAL RESISTANCE OPERON REPRESSOR"/>
    <property type="match status" value="1"/>
</dbReference>
<keyword evidence="3" id="KW-0804">Transcription</keyword>
<evidence type="ECO:0000256" key="2">
    <source>
        <dbReference type="ARBA" id="ARBA00023125"/>
    </source>
</evidence>
<dbReference type="Proteomes" id="UP000726170">
    <property type="component" value="Unassembled WGS sequence"/>
</dbReference>
<dbReference type="PROSITE" id="PS50987">
    <property type="entry name" value="HTH_ARSR_2"/>
    <property type="match status" value="1"/>
</dbReference>
<dbReference type="InterPro" id="IPR051081">
    <property type="entry name" value="HTH_MetalResp_TranReg"/>
</dbReference>
<dbReference type="InterPro" id="IPR001845">
    <property type="entry name" value="HTH_ArsR_DNA-bd_dom"/>
</dbReference>
<keyword evidence="6" id="KW-1185">Reference proteome</keyword>
<dbReference type="SMART" id="SM00418">
    <property type="entry name" value="HTH_ARSR"/>
    <property type="match status" value="1"/>
</dbReference>
<dbReference type="CDD" id="cd00090">
    <property type="entry name" value="HTH_ARSR"/>
    <property type="match status" value="1"/>
</dbReference>
<evidence type="ECO:0000313" key="6">
    <source>
        <dbReference type="Proteomes" id="UP000726170"/>
    </source>
</evidence>
<proteinExistence type="predicted"/>
<keyword evidence="1" id="KW-0805">Transcription regulation</keyword>
<organism evidence="5 6">
    <name type="scientific">Clostridium mobile</name>
    <dbReference type="NCBI Taxonomy" id="2841512"/>
    <lineage>
        <taxon>Bacteria</taxon>
        <taxon>Bacillati</taxon>
        <taxon>Bacillota</taxon>
        <taxon>Clostridia</taxon>
        <taxon>Eubacteriales</taxon>
        <taxon>Clostridiaceae</taxon>
        <taxon>Clostridium</taxon>
    </lineage>
</organism>
<accession>A0ABS6EH87</accession>
<keyword evidence="2" id="KW-0238">DNA-binding</keyword>
<evidence type="ECO:0000313" key="5">
    <source>
        <dbReference type="EMBL" id="MBU5484583.1"/>
    </source>
</evidence>
<evidence type="ECO:0000256" key="3">
    <source>
        <dbReference type="ARBA" id="ARBA00023163"/>
    </source>
</evidence>
<dbReference type="Pfam" id="PF01022">
    <property type="entry name" value="HTH_5"/>
    <property type="match status" value="1"/>
</dbReference>
<comment type="caution">
    <text evidence="5">The sequence shown here is derived from an EMBL/GenBank/DDBJ whole genome shotgun (WGS) entry which is preliminary data.</text>
</comment>
<sequence>MDLITTLKALSDENRIRILNLLNNGEFCVCEIEYILEMTQSNVSRHLNRLSSAKIIESYKKAQFVYYKLKEDKIKHHEFIEHILNDELMNIEQCKIDIDNLKKYRESKLDCNTISLNRGKSICTKEDNV</sequence>
<dbReference type="PANTHER" id="PTHR33154">
    <property type="entry name" value="TRANSCRIPTIONAL REGULATOR, ARSR FAMILY"/>
    <property type="match status" value="1"/>
</dbReference>
<evidence type="ECO:0000259" key="4">
    <source>
        <dbReference type="PROSITE" id="PS50987"/>
    </source>
</evidence>